<feature type="transmembrane region" description="Helical" evidence="6">
    <location>
        <begin position="297"/>
        <end position="315"/>
    </location>
</feature>
<dbReference type="GO" id="GO:0042910">
    <property type="term" value="F:xenobiotic transmembrane transporter activity"/>
    <property type="evidence" value="ECO:0007669"/>
    <property type="project" value="InterPro"/>
</dbReference>
<organism evidence="7 8">
    <name type="scientific">Chelonia mydas</name>
    <name type="common">Green sea-turtle</name>
    <name type="synonym">Chelonia agassizi</name>
    <dbReference type="NCBI Taxonomy" id="8469"/>
    <lineage>
        <taxon>Eukaryota</taxon>
        <taxon>Metazoa</taxon>
        <taxon>Chordata</taxon>
        <taxon>Craniata</taxon>
        <taxon>Vertebrata</taxon>
        <taxon>Euteleostomi</taxon>
        <taxon>Archelosauria</taxon>
        <taxon>Testudinata</taxon>
        <taxon>Testudines</taxon>
        <taxon>Cryptodira</taxon>
        <taxon>Durocryptodira</taxon>
        <taxon>Americhelydia</taxon>
        <taxon>Chelonioidea</taxon>
        <taxon>Cheloniidae</taxon>
        <taxon>Chelonia</taxon>
    </lineage>
</organism>
<keyword evidence="4 6" id="KW-1133">Transmembrane helix</keyword>
<reference evidence="8" key="1">
    <citation type="journal article" date="2013" name="Nat. Genet.">
        <title>The draft genomes of soft-shell turtle and green sea turtle yield insights into the development and evolution of the turtle-specific body plan.</title>
        <authorList>
            <person name="Wang Z."/>
            <person name="Pascual-Anaya J."/>
            <person name="Zadissa A."/>
            <person name="Li W."/>
            <person name="Niimura Y."/>
            <person name="Huang Z."/>
            <person name="Li C."/>
            <person name="White S."/>
            <person name="Xiong Z."/>
            <person name="Fang D."/>
            <person name="Wang B."/>
            <person name="Ming Y."/>
            <person name="Chen Y."/>
            <person name="Zheng Y."/>
            <person name="Kuraku S."/>
            <person name="Pignatelli M."/>
            <person name="Herrero J."/>
            <person name="Beal K."/>
            <person name="Nozawa M."/>
            <person name="Li Q."/>
            <person name="Wang J."/>
            <person name="Zhang H."/>
            <person name="Yu L."/>
            <person name="Shigenobu S."/>
            <person name="Wang J."/>
            <person name="Liu J."/>
            <person name="Flicek P."/>
            <person name="Searle S."/>
            <person name="Wang J."/>
            <person name="Kuratani S."/>
            <person name="Yin Y."/>
            <person name="Aken B."/>
            <person name="Zhang G."/>
            <person name="Irie N."/>
        </authorList>
    </citation>
    <scope>NUCLEOTIDE SEQUENCE [LARGE SCALE GENOMIC DNA]</scope>
</reference>
<dbReference type="EMBL" id="KB521250">
    <property type="protein sequence ID" value="EMP37753.1"/>
    <property type="molecule type" value="Genomic_DNA"/>
</dbReference>
<keyword evidence="5 6" id="KW-0472">Membrane</keyword>
<feature type="transmembrane region" description="Helical" evidence="6">
    <location>
        <begin position="492"/>
        <end position="511"/>
    </location>
</feature>
<comment type="similarity">
    <text evidence="2 6">Belongs to the multi antimicrobial extrusion (MATE) (TC 2.A.66.1) family.</text>
</comment>
<evidence type="ECO:0000256" key="6">
    <source>
        <dbReference type="RuleBase" id="RU004914"/>
    </source>
</evidence>
<feature type="transmembrane region" description="Helical" evidence="6">
    <location>
        <begin position="144"/>
        <end position="166"/>
    </location>
</feature>
<feature type="transmembrane region" description="Helical" evidence="6">
    <location>
        <begin position="623"/>
        <end position="644"/>
    </location>
</feature>
<gene>
    <name evidence="7" type="ORF">UY3_05036</name>
</gene>
<dbReference type="InterPro" id="IPR002528">
    <property type="entry name" value="MATE_fam"/>
</dbReference>
<feature type="transmembrane region" description="Helical" evidence="6">
    <location>
        <begin position="820"/>
        <end position="847"/>
    </location>
</feature>
<evidence type="ECO:0000313" key="8">
    <source>
        <dbReference type="Proteomes" id="UP000031443"/>
    </source>
</evidence>
<evidence type="ECO:0000256" key="4">
    <source>
        <dbReference type="ARBA" id="ARBA00022989"/>
    </source>
</evidence>
<evidence type="ECO:0000256" key="1">
    <source>
        <dbReference type="ARBA" id="ARBA00004141"/>
    </source>
</evidence>
<feature type="transmembrane region" description="Helical" evidence="6">
    <location>
        <begin position="32"/>
        <end position="51"/>
    </location>
</feature>
<evidence type="ECO:0000256" key="3">
    <source>
        <dbReference type="ARBA" id="ARBA00022692"/>
    </source>
</evidence>
<keyword evidence="3 6" id="KW-0812">Transmembrane</keyword>
<feature type="transmembrane region" description="Helical" evidence="6">
    <location>
        <begin position="115"/>
        <end position="132"/>
    </location>
</feature>
<evidence type="ECO:0000256" key="2">
    <source>
        <dbReference type="ARBA" id="ARBA00010199"/>
    </source>
</evidence>
<feature type="transmembrane region" description="Helical" evidence="6">
    <location>
        <begin position="375"/>
        <end position="397"/>
    </location>
</feature>
<dbReference type="Pfam" id="PF01554">
    <property type="entry name" value="MatE"/>
    <property type="match status" value="4"/>
</dbReference>
<comment type="subcellular location">
    <subcellularLocation>
        <location evidence="1">Membrane</location>
        <topology evidence="1">Multi-pass membrane protein</topology>
    </subcellularLocation>
</comment>
<proteinExistence type="inferred from homology"/>
<protein>
    <recommendedName>
        <fullName evidence="6">Multidrug and toxin extrusion protein</fullName>
    </recommendedName>
</protein>
<accession>M7C078</accession>
<sequence>MKYPPHCSNLTPCLTGFLLIFILPFFPPQFLAQLLVFLISVVSSIFCGHLGKAELDAVTLAISTYGGKNMKRVGIILQRGILILLLCCFPCWAVFINTEQILLLFRQDPEVSRLTQIYVMIFIPALPAAFLYQLQTRYLQSQAIILPQVVTGVAANLLNVAMNALFLYALKLGVVGSAWSNTVSQYTQAVLLFLYVWWKKIHVKTWGGWTRECLQEWGSFIRLAVPGMVMMCIEWWTFEIGSFLTGLISVVELGAQSVIYELVTAAYMVPLGFSVAAAVRVGNALGAGNAEQAKKSCITALLCTGVFAIVVSTLLGSLKDVVGYIFTSDKWATCGGVLRGTGKQKIGAIANAIGFYGVGFPIGISLMFAAKLGVLGLWIGMAVCLFLQALSFLIFVLRMDWKKAAEEAQIRAGLKEKPVAVSSSHAGADETGGSEYFTIETEVQNVVVLPDPVSRSEIQPDHQLILQEDSALGSASPGQNVLSGKELIFRRGLALAVAIAVLLVGVLVRLLTVSSHPSMIQEKYHPENVCLILVTLHLVRYAPMDTLLAIHFSSGFSGQRDARSKVCSVIANGGSMELAGPADENPFRDTRSIVPHVPSSGQKSRRWIRQLIPFNFWEEVKKLLVLSGPLTLIQLLIFMIHVVSSVFCGHLGKVELASVTLAIAVINVTGISVGFGLSSACDTLISQTYGGKNMKRVGTILQRGILILLLCCFPCWAVFINTEQILLLVRQDPEVSRGSAWANTIAQYAQAIFLFLYIVVKKLHVETWGGWSSECLQEWDTFVTLAVPSMLMTCIEWWTYEIGSFLIGLLSVVELSAQSIIYEVSIVSYMIHYGLSVAVSVQVGNALGAGNPEEAKRSSITSILCTGFLCLVVDVILAATKDVLGYIFTSDREIIALVAWVIPVYMAVHVFEAGCCVTSGVLRGTGKQKIGAILNTVGYYAVGLPLGSVLLFVARIGMIVEAEAPNGVVLTRITKNEGQTYQLTLQEATPALSTVGEMLSVKQLIIRRGLAVTAAIAVLAVGILIRAMTPPH</sequence>
<feature type="transmembrane region" description="Helical" evidence="6">
    <location>
        <begin position="894"/>
        <end position="917"/>
    </location>
</feature>
<feature type="transmembrane region" description="Helical" evidence="6">
    <location>
        <begin position="7"/>
        <end position="26"/>
    </location>
</feature>
<dbReference type="InterPro" id="IPR045069">
    <property type="entry name" value="MATE_euk"/>
</dbReference>
<feature type="transmembrane region" description="Helical" evidence="6">
    <location>
        <begin position="700"/>
        <end position="720"/>
    </location>
</feature>
<feature type="transmembrane region" description="Helical" evidence="6">
    <location>
        <begin position="656"/>
        <end position="679"/>
    </location>
</feature>
<dbReference type="NCBIfam" id="TIGR00797">
    <property type="entry name" value="matE"/>
    <property type="match status" value="1"/>
</dbReference>
<dbReference type="GO" id="GO:0015297">
    <property type="term" value="F:antiporter activity"/>
    <property type="evidence" value="ECO:0007669"/>
    <property type="project" value="InterPro"/>
</dbReference>
<feature type="transmembrane region" description="Helical" evidence="6">
    <location>
        <begin position="72"/>
        <end position="95"/>
    </location>
</feature>
<feature type="transmembrane region" description="Helical" evidence="6">
    <location>
        <begin position="740"/>
        <end position="760"/>
    </location>
</feature>
<name>M7C078_CHEMY</name>
<dbReference type="GO" id="GO:1990961">
    <property type="term" value="P:xenobiotic detoxification by transmembrane export across the plasma membrane"/>
    <property type="evidence" value="ECO:0007669"/>
    <property type="project" value="InterPro"/>
</dbReference>
<dbReference type="STRING" id="8469.M7C078"/>
<dbReference type="PANTHER" id="PTHR11206">
    <property type="entry name" value="MULTIDRUG RESISTANCE PROTEIN"/>
    <property type="match status" value="1"/>
</dbReference>
<feature type="transmembrane region" description="Helical" evidence="6">
    <location>
        <begin position="859"/>
        <end position="879"/>
    </location>
</feature>
<feature type="transmembrane region" description="Helical" evidence="6">
    <location>
        <begin position="1005"/>
        <end position="1025"/>
    </location>
</feature>
<feature type="transmembrane region" description="Helical" evidence="6">
    <location>
        <begin position="348"/>
        <end position="369"/>
    </location>
</feature>
<evidence type="ECO:0000313" key="7">
    <source>
        <dbReference type="EMBL" id="EMP37753.1"/>
    </source>
</evidence>
<dbReference type="CDD" id="cd13132">
    <property type="entry name" value="MATE_eukaryotic"/>
    <property type="match status" value="2"/>
</dbReference>
<evidence type="ECO:0000256" key="5">
    <source>
        <dbReference type="ARBA" id="ARBA00023136"/>
    </source>
</evidence>
<feature type="transmembrane region" description="Helical" evidence="6">
    <location>
        <begin position="219"/>
        <end position="238"/>
    </location>
</feature>
<feature type="transmembrane region" description="Helical" evidence="6">
    <location>
        <begin position="258"/>
        <end position="285"/>
    </location>
</feature>
<dbReference type="AlphaFoldDB" id="M7C078"/>
<feature type="transmembrane region" description="Helical" evidence="6">
    <location>
        <begin position="178"/>
        <end position="198"/>
    </location>
</feature>
<dbReference type="GO" id="GO:0016020">
    <property type="term" value="C:membrane"/>
    <property type="evidence" value="ECO:0007669"/>
    <property type="project" value="UniProtKB-SubCell"/>
</dbReference>
<dbReference type="Proteomes" id="UP000031443">
    <property type="component" value="Unassembled WGS sequence"/>
</dbReference>
<feature type="transmembrane region" description="Helical" evidence="6">
    <location>
        <begin position="937"/>
        <end position="960"/>
    </location>
</feature>
<keyword evidence="8" id="KW-1185">Reference proteome</keyword>